<dbReference type="Proteomes" id="UP000886857">
    <property type="component" value="Unassembled WGS sequence"/>
</dbReference>
<comment type="caution">
    <text evidence="2">The sequence shown here is derived from an EMBL/GenBank/DDBJ whole genome shotgun (WGS) entry which is preliminary data.</text>
</comment>
<keyword evidence="1" id="KW-0472">Membrane</keyword>
<gene>
    <name evidence="2" type="ORF">IAC73_00730</name>
</gene>
<feature type="transmembrane region" description="Helical" evidence="1">
    <location>
        <begin position="178"/>
        <end position="202"/>
    </location>
</feature>
<dbReference type="SUPFAM" id="SSF103473">
    <property type="entry name" value="MFS general substrate transporter"/>
    <property type="match status" value="1"/>
</dbReference>
<feature type="transmembrane region" description="Helical" evidence="1">
    <location>
        <begin position="209"/>
        <end position="228"/>
    </location>
</feature>
<dbReference type="AlphaFoldDB" id="A0A9D1N891"/>
<name>A0A9D1N891_9FIRM</name>
<sequence length="286" mass="32570">MDLKERFKAYLEQQFRAIAPTAAAKDLRIRTLKELMDAAQDKRIKGLEDEELIYRLCIEELGDFEAKLKEFESAKREVENKKRKTVLGVACGVGAAITLVIVYLIIGLTVKPGGWHPGWLLLLGGAFAGVITVSCLLAVKFAKAKKFLLMRVFPPVVIVLVSVFLFLLLNLVCHVEKAWLIFLAMVIAIFVFDTVLAYATFFKFRHIELCVAVEVSFVMLYVILGLTLKNFWGMGWLLCLAGVVCAIVMLIVFLAKRNKEKDKIEKEKLRKKYDEEDEAYYTMWDD</sequence>
<feature type="transmembrane region" description="Helical" evidence="1">
    <location>
        <begin position="234"/>
        <end position="255"/>
    </location>
</feature>
<protein>
    <submittedName>
        <fullName evidence="2">Uncharacterized protein</fullName>
    </submittedName>
</protein>
<proteinExistence type="predicted"/>
<keyword evidence="1" id="KW-1133">Transmembrane helix</keyword>
<feature type="transmembrane region" description="Helical" evidence="1">
    <location>
        <begin position="118"/>
        <end position="139"/>
    </location>
</feature>
<feature type="transmembrane region" description="Helical" evidence="1">
    <location>
        <begin position="151"/>
        <end position="172"/>
    </location>
</feature>
<dbReference type="InterPro" id="IPR036259">
    <property type="entry name" value="MFS_trans_sf"/>
</dbReference>
<reference evidence="2" key="2">
    <citation type="journal article" date="2021" name="PeerJ">
        <title>Extensive microbial diversity within the chicken gut microbiome revealed by metagenomics and culture.</title>
        <authorList>
            <person name="Gilroy R."/>
            <person name="Ravi A."/>
            <person name="Getino M."/>
            <person name="Pursley I."/>
            <person name="Horton D.L."/>
            <person name="Alikhan N.F."/>
            <person name="Baker D."/>
            <person name="Gharbi K."/>
            <person name="Hall N."/>
            <person name="Watson M."/>
            <person name="Adriaenssens E.M."/>
            <person name="Foster-Nyarko E."/>
            <person name="Jarju S."/>
            <person name="Secka A."/>
            <person name="Antonio M."/>
            <person name="Oren A."/>
            <person name="Chaudhuri R.R."/>
            <person name="La Ragione R."/>
            <person name="Hildebrand F."/>
            <person name="Pallen M.J."/>
        </authorList>
    </citation>
    <scope>NUCLEOTIDE SEQUENCE</scope>
    <source>
        <strain evidence="2">10406</strain>
    </source>
</reference>
<evidence type="ECO:0000313" key="3">
    <source>
        <dbReference type="Proteomes" id="UP000886857"/>
    </source>
</evidence>
<evidence type="ECO:0000313" key="2">
    <source>
        <dbReference type="EMBL" id="HIU98351.1"/>
    </source>
</evidence>
<dbReference type="EMBL" id="DVOE01000010">
    <property type="protein sequence ID" value="HIU98351.1"/>
    <property type="molecule type" value="Genomic_DNA"/>
</dbReference>
<evidence type="ECO:0000256" key="1">
    <source>
        <dbReference type="SAM" id="Phobius"/>
    </source>
</evidence>
<reference evidence="2" key="1">
    <citation type="submission" date="2020-10" db="EMBL/GenBank/DDBJ databases">
        <authorList>
            <person name="Gilroy R."/>
        </authorList>
    </citation>
    <scope>NUCLEOTIDE SEQUENCE</scope>
    <source>
        <strain evidence="2">10406</strain>
    </source>
</reference>
<keyword evidence="1" id="KW-0812">Transmembrane</keyword>
<accession>A0A9D1N891</accession>
<feature type="transmembrane region" description="Helical" evidence="1">
    <location>
        <begin position="85"/>
        <end position="106"/>
    </location>
</feature>
<organism evidence="2 3">
    <name type="scientific">Candidatus Limadaptatus stercoripullorum</name>
    <dbReference type="NCBI Taxonomy" id="2840846"/>
    <lineage>
        <taxon>Bacteria</taxon>
        <taxon>Bacillati</taxon>
        <taxon>Bacillota</taxon>
        <taxon>Clostridia</taxon>
        <taxon>Eubacteriales</taxon>
        <taxon>Candidatus Limadaptatus</taxon>
    </lineage>
</organism>